<name>G4WUC8_9BURK</name>
<dbReference type="EMBL" id="JF322802">
    <property type="protein sequence ID" value="AEA29710.1"/>
    <property type="molecule type" value="Genomic_DNA"/>
</dbReference>
<keyword evidence="1" id="KW-0732">Signal</keyword>
<dbReference type="GO" id="GO:0016977">
    <property type="term" value="F:chitosanase activity"/>
    <property type="evidence" value="ECO:0007669"/>
    <property type="project" value="InterPro"/>
</dbReference>
<dbReference type="PROSITE" id="PS60000">
    <property type="entry name" value="CHITOSANASE_46_80"/>
    <property type="match status" value="1"/>
</dbReference>
<reference evidence="2" key="1">
    <citation type="submission" date="2011-02" db="EMBL/GenBank/DDBJ databases">
        <authorList>
            <person name="Xu W.L."/>
        </authorList>
    </citation>
    <scope>NUCLEOTIDE SEQUENCE</scope>
    <source>
        <strain evidence="2">141</strain>
    </source>
</reference>
<feature type="chain" id="PRO_5003470712" evidence="1">
    <location>
        <begin position="38"/>
        <end position="391"/>
    </location>
</feature>
<gene>
    <name evidence="2" type="primary">choA</name>
</gene>
<dbReference type="InterPro" id="IPR025880">
    <property type="entry name" value="Glyco_hydro_80_chitosanase"/>
</dbReference>
<sequence length="391" mass="41807">MQLPRPDLRRFARRATLPLLAVSTLAAAFAAASPALAAGNRVAGMAGPKSGASSAYVQDGWLYTNTHTATGEPLVTATKAAAAAGVIPVGDSRVYGAVFDKGRKLTVNQWQAVLSMDAYPENGTTNYQEVGPWRYCEVDYEAAQGISDYRGNTFGPVGVTTVGDFPDYFKKAFAPYVLGKSNATNADMLAWGVQVTGVTAGNFKADDTALDPYPSRSRSDKTKRAALTKICGALQSAFDTQQDKYVMSHYAHIDQDKLVPVLNALKGIGFTAFDRYNLVGLAFQVQVNTGSIGSISAFSSVKSAGNCGSLSAETCFATYLTDQYIRWLKSSSLGDDPDNCWRASMALDIYKKDPTMGSVSVVNQVINASYPGNSGKCPTSGIKWSKNMSWQ</sequence>
<dbReference type="InterPro" id="IPR000400">
    <property type="entry name" value="Glyco_hydro_46"/>
</dbReference>
<dbReference type="Pfam" id="PF13647">
    <property type="entry name" value="Glyco_hydro_80"/>
    <property type="match status" value="1"/>
</dbReference>
<reference evidence="2" key="2">
    <citation type="journal article" date="2013" name="Appl. Microbiol. Biotechnol.">
        <title>Mitsuaria chitosanase with unrevealed important amino acid residues: characterization and enhanced production in Pichia pastoris.</title>
        <authorList>
            <person name="Peng N."/>
            <person name="Xu W."/>
            <person name="Wang F."/>
            <person name="Hu J."/>
            <person name="Ma M."/>
            <person name="Hu Y."/>
            <person name="Zhao S."/>
            <person name="Liang Y."/>
            <person name="Ge X."/>
        </authorList>
    </citation>
    <scope>NUCLEOTIDE SEQUENCE</scope>
    <source>
        <strain evidence="2">141</strain>
    </source>
</reference>
<dbReference type="InterPro" id="IPR023346">
    <property type="entry name" value="Lysozyme-like_dom_sf"/>
</dbReference>
<protein>
    <submittedName>
        <fullName evidence="2">Chitosanase</fullName>
    </submittedName>
</protein>
<dbReference type="GO" id="GO:0005975">
    <property type="term" value="P:carbohydrate metabolic process"/>
    <property type="evidence" value="ECO:0007669"/>
    <property type="project" value="InterPro"/>
</dbReference>
<accession>G4WUC8</accession>
<organism evidence="2">
    <name type="scientific">Mitsuaria sp. 141</name>
    <dbReference type="NCBI Taxonomy" id="990176"/>
    <lineage>
        <taxon>Bacteria</taxon>
        <taxon>Pseudomonadati</taxon>
        <taxon>Pseudomonadota</taxon>
        <taxon>Betaproteobacteria</taxon>
        <taxon>Burkholderiales</taxon>
        <taxon>Sphaerotilaceae</taxon>
        <taxon>Roseateles</taxon>
    </lineage>
</organism>
<feature type="signal peptide" evidence="1">
    <location>
        <begin position="1"/>
        <end position="37"/>
    </location>
</feature>
<evidence type="ECO:0000313" key="2">
    <source>
        <dbReference type="EMBL" id="AEA29710.1"/>
    </source>
</evidence>
<evidence type="ECO:0000256" key="1">
    <source>
        <dbReference type="SAM" id="SignalP"/>
    </source>
</evidence>
<dbReference type="AlphaFoldDB" id="G4WUC8"/>
<dbReference type="SUPFAM" id="SSF53955">
    <property type="entry name" value="Lysozyme-like"/>
    <property type="match status" value="1"/>
</dbReference>
<proteinExistence type="predicted"/>
<dbReference type="GO" id="GO:0005576">
    <property type="term" value="C:extracellular region"/>
    <property type="evidence" value="ECO:0007669"/>
    <property type="project" value="InterPro"/>
</dbReference>